<dbReference type="InterPro" id="IPR029062">
    <property type="entry name" value="Class_I_gatase-like"/>
</dbReference>
<dbReference type="SUPFAM" id="SSF111331">
    <property type="entry name" value="NAD kinase/diacylglycerol kinase-like"/>
    <property type="match status" value="1"/>
</dbReference>
<dbReference type="Proteomes" id="UP001310022">
    <property type="component" value="Unassembled WGS sequence"/>
</dbReference>
<evidence type="ECO:0008006" key="3">
    <source>
        <dbReference type="Google" id="ProtNLM"/>
    </source>
</evidence>
<dbReference type="GO" id="GO:0003951">
    <property type="term" value="F:NAD+ kinase activity"/>
    <property type="evidence" value="ECO:0007669"/>
    <property type="project" value="InterPro"/>
</dbReference>
<reference evidence="1 2" key="1">
    <citation type="submission" date="2021-12" db="EMBL/GenBank/DDBJ databases">
        <title>Genome sequencing of bacteria with rrn-lacking chromosome and rrn-plasmid.</title>
        <authorList>
            <person name="Anda M."/>
            <person name="Iwasaki W."/>
        </authorList>
    </citation>
    <scope>NUCLEOTIDE SEQUENCE [LARGE SCALE GENOMIC DNA]</scope>
    <source>
        <strain evidence="1 2">NBRC 15940</strain>
    </source>
</reference>
<accession>A0AAN4W192</accession>
<dbReference type="SUPFAM" id="SSF52317">
    <property type="entry name" value="Class I glutamine amidotransferase-like"/>
    <property type="match status" value="1"/>
</dbReference>
<dbReference type="InterPro" id="IPR016064">
    <property type="entry name" value="NAD/diacylglycerol_kinase_sf"/>
</dbReference>
<evidence type="ECO:0000313" key="1">
    <source>
        <dbReference type="EMBL" id="GJM62462.1"/>
    </source>
</evidence>
<protein>
    <recommendedName>
        <fullName evidence="3">NAD(+) kinase</fullName>
    </recommendedName>
</protein>
<name>A0AAN4W192_9BACT</name>
<evidence type="ECO:0000313" key="2">
    <source>
        <dbReference type="Proteomes" id="UP001310022"/>
    </source>
</evidence>
<dbReference type="EMBL" id="BQKE01000002">
    <property type="protein sequence ID" value="GJM62462.1"/>
    <property type="molecule type" value="Genomic_DNA"/>
</dbReference>
<comment type="caution">
    <text evidence="1">The sequence shown here is derived from an EMBL/GenBank/DDBJ whole genome shotgun (WGS) entry which is preliminary data.</text>
</comment>
<proteinExistence type="predicted"/>
<dbReference type="Gene3D" id="2.60.200.30">
    <property type="entry name" value="Probable inorganic polyphosphate/atp-NAD kinase, domain 2"/>
    <property type="match status" value="1"/>
</dbReference>
<sequence>MKVEEIKGKYNALLFLNQNKYYEETKGTKKKYYDLTKEGVGMVFLHFTLSSQPGWQEYHDIIGGKWFLGKYTPDKSKVSTYFTDRTMDLKVEPQDHPVAKGVNGKLLNDYWSDGIIISTPTGSTIYSMSAGGPIAIPQSHNIIIPHHCTT</sequence>
<keyword evidence="2" id="KW-1185">Reference proteome</keyword>
<dbReference type="AlphaFoldDB" id="A0AAN4W192"/>
<gene>
    <name evidence="1" type="ORF">PEDI_30140</name>
</gene>
<dbReference type="GO" id="GO:0019674">
    <property type="term" value="P:NAD+ metabolic process"/>
    <property type="evidence" value="ECO:0007669"/>
    <property type="project" value="InterPro"/>
</dbReference>
<dbReference type="Pfam" id="PF20143">
    <property type="entry name" value="NAD_kinase_C"/>
    <property type="match status" value="1"/>
</dbReference>
<dbReference type="InterPro" id="IPR017437">
    <property type="entry name" value="ATP-NAD_kinase_PpnK-typ_C"/>
</dbReference>
<organism evidence="1 2">
    <name type="scientific">Persicobacter diffluens</name>
    <dbReference type="NCBI Taxonomy" id="981"/>
    <lineage>
        <taxon>Bacteria</taxon>
        <taxon>Pseudomonadati</taxon>
        <taxon>Bacteroidota</taxon>
        <taxon>Cytophagia</taxon>
        <taxon>Cytophagales</taxon>
        <taxon>Persicobacteraceae</taxon>
        <taxon>Persicobacter</taxon>
    </lineage>
</organism>